<proteinExistence type="predicted"/>
<gene>
    <name evidence="3" type="primary">gb07039</name>
    <name evidence="3" type="ORF">PR202_gb07039</name>
</gene>
<sequence length="575" mass="65283">MELDAELDAAQEGSGGSGPQMAFTNIEGPDVEVDEDGDSPSTYLNLNQEDEENLESEDDDDVEGPNQDNDDAEGQNQDNDDTQTSFQVRRGRGPNKQPIGRHVIVEISDARDPLHPNVVASAWRTTCGTLVRDHVAITYRLWRGGQNLNKRYVVPDDIKRTMWNKLDAKFEFPKGCDMEKVRQRTMTQLGISFRNMKCRLYKKYHVQGKTPDFNQYPTLKPFWKAFVEYKDSEEARKISEANKANAKKNLYPHRTGSCGYAGKVATFQEMEEKVIRMGNTPMTAKYTERSKRYLYGHGVYLTEEGNLAFKSDEVKGLVESIDKAHDESSSGTFQPSRDNDELSYALKSKEHPGRTRGYGNIPWKHALQSNSDSYGKKRRKEIPIDIEAIVNEIVATQLAAALREKDQQLYEANQGNTLGANSTGRHSNCASTTLPENDENRYPIDDIKESTQCRLVTPVLGRARMVAYGLAEPLVEGTLFHDHLIPKGYAIVHLDSVKYDHRKSKLDYPGDAGEFKLEKNIVRYVLWRRGDIEFGDSDSDAARSRSHRDLLGHICMIHRHNSLHNRLERLHLSQK</sequence>
<evidence type="ECO:0000256" key="1">
    <source>
        <dbReference type="SAM" id="MobiDB-lite"/>
    </source>
</evidence>
<dbReference type="AlphaFoldDB" id="A0AAV5EBM5"/>
<evidence type="ECO:0000313" key="3">
    <source>
        <dbReference type="EMBL" id="GJN19733.1"/>
    </source>
</evidence>
<reference evidence="3" key="2">
    <citation type="submission" date="2021-12" db="EMBL/GenBank/DDBJ databases">
        <title>Resequencing data analysis of finger millet.</title>
        <authorList>
            <person name="Hatakeyama M."/>
            <person name="Aluri S."/>
            <person name="Balachadran M.T."/>
            <person name="Sivarajan S.R."/>
            <person name="Poveda L."/>
            <person name="Shimizu-Inatsugi R."/>
            <person name="Schlapbach R."/>
            <person name="Sreeman S.M."/>
            <person name="Shimizu K.K."/>
        </authorList>
    </citation>
    <scope>NUCLEOTIDE SEQUENCE</scope>
</reference>
<evidence type="ECO:0000313" key="4">
    <source>
        <dbReference type="Proteomes" id="UP001054889"/>
    </source>
</evidence>
<organism evidence="3 4">
    <name type="scientific">Eleusine coracana subsp. coracana</name>
    <dbReference type="NCBI Taxonomy" id="191504"/>
    <lineage>
        <taxon>Eukaryota</taxon>
        <taxon>Viridiplantae</taxon>
        <taxon>Streptophyta</taxon>
        <taxon>Embryophyta</taxon>
        <taxon>Tracheophyta</taxon>
        <taxon>Spermatophyta</taxon>
        <taxon>Magnoliopsida</taxon>
        <taxon>Liliopsida</taxon>
        <taxon>Poales</taxon>
        <taxon>Poaceae</taxon>
        <taxon>PACMAD clade</taxon>
        <taxon>Chloridoideae</taxon>
        <taxon>Cynodonteae</taxon>
        <taxon>Eleusininae</taxon>
        <taxon>Eleusine</taxon>
    </lineage>
</organism>
<dbReference type="Proteomes" id="UP001054889">
    <property type="component" value="Unassembled WGS sequence"/>
</dbReference>
<comment type="caution">
    <text evidence="3">The sequence shown here is derived from an EMBL/GenBank/DDBJ whole genome shotgun (WGS) entry which is preliminary data.</text>
</comment>
<dbReference type="PANTHER" id="PTHR33018">
    <property type="entry name" value="OS10G0338966 PROTEIN-RELATED"/>
    <property type="match status" value="1"/>
</dbReference>
<feature type="region of interest" description="Disordered" evidence="1">
    <location>
        <begin position="415"/>
        <end position="442"/>
    </location>
</feature>
<keyword evidence="4" id="KW-1185">Reference proteome</keyword>
<protein>
    <recommendedName>
        <fullName evidence="2">DUF8039 domain-containing protein</fullName>
    </recommendedName>
</protein>
<feature type="region of interest" description="Disordered" evidence="1">
    <location>
        <begin position="1"/>
        <end position="101"/>
    </location>
</feature>
<feature type="compositionally biased region" description="Acidic residues" evidence="1">
    <location>
        <begin position="48"/>
        <end position="81"/>
    </location>
</feature>
<dbReference type="Pfam" id="PF03004">
    <property type="entry name" value="Transposase_24"/>
    <property type="match status" value="1"/>
</dbReference>
<accession>A0AAV5EBM5</accession>
<dbReference type="Pfam" id="PF26133">
    <property type="entry name" value="DUF8039"/>
    <property type="match status" value="1"/>
</dbReference>
<feature type="domain" description="DUF8039" evidence="2">
    <location>
        <begin position="442"/>
        <end position="534"/>
    </location>
</feature>
<reference evidence="3" key="1">
    <citation type="journal article" date="2018" name="DNA Res.">
        <title>Multiple hybrid de novo genome assembly of finger millet, an orphan allotetraploid crop.</title>
        <authorList>
            <person name="Hatakeyama M."/>
            <person name="Aluri S."/>
            <person name="Balachadran M.T."/>
            <person name="Sivarajan S.R."/>
            <person name="Patrignani A."/>
            <person name="Gruter S."/>
            <person name="Poveda L."/>
            <person name="Shimizu-Inatsugi R."/>
            <person name="Baeten J."/>
            <person name="Francoijs K.J."/>
            <person name="Nataraja K.N."/>
            <person name="Reddy Y.A.N."/>
            <person name="Phadnis S."/>
            <person name="Ravikumar R.L."/>
            <person name="Schlapbach R."/>
            <person name="Sreeman S.M."/>
            <person name="Shimizu K.K."/>
        </authorList>
    </citation>
    <scope>NUCLEOTIDE SEQUENCE</scope>
</reference>
<dbReference type="PANTHER" id="PTHR33018:SF34">
    <property type="entry name" value="OS02G0472350 PROTEIN"/>
    <property type="match status" value="1"/>
</dbReference>
<name>A0AAV5EBM5_ELECO</name>
<dbReference type="EMBL" id="BQKI01000074">
    <property type="protein sequence ID" value="GJN19733.1"/>
    <property type="molecule type" value="Genomic_DNA"/>
</dbReference>
<dbReference type="InterPro" id="IPR004252">
    <property type="entry name" value="Probable_transposase_24"/>
</dbReference>
<feature type="compositionally biased region" description="Polar residues" evidence="1">
    <location>
        <begin position="415"/>
        <end position="435"/>
    </location>
</feature>
<dbReference type="InterPro" id="IPR058352">
    <property type="entry name" value="DUF8039"/>
</dbReference>
<evidence type="ECO:0000259" key="2">
    <source>
        <dbReference type="Pfam" id="PF26133"/>
    </source>
</evidence>
<feature type="compositionally biased region" description="Acidic residues" evidence="1">
    <location>
        <begin position="29"/>
        <end position="38"/>
    </location>
</feature>